<evidence type="ECO:0000259" key="11">
    <source>
        <dbReference type="Pfam" id="PF24517"/>
    </source>
</evidence>
<dbReference type="GO" id="GO:0016837">
    <property type="term" value="F:carbon-oxygen lyase activity, acting on polysaccharides"/>
    <property type="evidence" value="ECO:0007669"/>
    <property type="project" value="UniProtKB-ARBA"/>
</dbReference>
<comment type="subcellular location">
    <subcellularLocation>
        <location evidence="1">Secreted</location>
    </subcellularLocation>
</comment>
<dbReference type="GO" id="GO:0030246">
    <property type="term" value="F:carbohydrate binding"/>
    <property type="evidence" value="ECO:0007669"/>
    <property type="project" value="InterPro"/>
</dbReference>
<dbReference type="PANTHER" id="PTHR38481">
    <property type="entry name" value="HYALURONATE LYASE"/>
    <property type="match status" value="1"/>
</dbReference>
<evidence type="ECO:0008006" key="14">
    <source>
        <dbReference type="Google" id="ProtNLM"/>
    </source>
</evidence>
<dbReference type="NCBIfam" id="NF033679">
    <property type="entry name" value="DNRLRE_dom"/>
    <property type="match status" value="1"/>
</dbReference>
<name>A0A2U3BE77_9VIBR</name>
<comment type="caution">
    <text evidence="12">The sequence shown here is derived from an EMBL/GenBank/DDBJ whole genome shotgun (WGS) entry which is preliminary data.</text>
</comment>
<keyword evidence="5" id="KW-0456">Lyase</keyword>
<evidence type="ECO:0000259" key="8">
    <source>
        <dbReference type="Pfam" id="PF02278"/>
    </source>
</evidence>
<reference evidence="12 13" key="1">
    <citation type="submission" date="2018-05" db="EMBL/GenBank/DDBJ databases">
        <title>Vibrio limimaris sp. nov., isolated from marine sediment.</title>
        <authorList>
            <person name="Li C.-M."/>
        </authorList>
    </citation>
    <scope>NUCLEOTIDE SEQUENCE [LARGE SCALE GENOMIC DNA]</scope>
    <source>
        <strain evidence="12 13">E4404</strain>
    </source>
</reference>
<keyword evidence="3" id="KW-0964">Secreted</keyword>
<dbReference type="InterPro" id="IPR055372">
    <property type="entry name" value="CBM96"/>
</dbReference>
<proteinExistence type="inferred from homology"/>
<dbReference type="Proteomes" id="UP000245362">
    <property type="component" value="Unassembled WGS sequence"/>
</dbReference>
<dbReference type="InterPro" id="IPR003159">
    <property type="entry name" value="Lyase_8_central_dom"/>
</dbReference>
<dbReference type="GO" id="GO:0005576">
    <property type="term" value="C:extracellular region"/>
    <property type="evidence" value="ECO:0007669"/>
    <property type="project" value="UniProtKB-SubCell"/>
</dbReference>
<evidence type="ECO:0000259" key="9">
    <source>
        <dbReference type="Pfam" id="PF02884"/>
    </source>
</evidence>
<feature type="signal peptide" evidence="7">
    <location>
        <begin position="1"/>
        <end position="21"/>
    </location>
</feature>
<evidence type="ECO:0000313" key="13">
    <source>
        <dbReference type="Proteomes" id="UP000245362"/>
    </source>
</evidence>
<protein>
    <recommendedName>
        <fullName evidence="14">Chondroitin AC lyase</fullName>
    </recommendedName>
</protein>
<dbReference type="Pfam" id="PF02278">
    <property type="entry name" value="Lyase_8"/>
    <property type="match status" value="1"/>
</dbReference>
<dbReference type="PANTHER" id="PTHR38481:SF1">
    <property type="entry name" value="HYALURONATE LYASE"/>
    <property type="match status" value="1"/>
</dbReference>
<feature type="chain" id="PRO_5015669715" description="Chondroitin AC lyase" evidence="7">
    <location>
        <begin position="22"/>
        <end position="949"/>
    </location>
</feature>
<sequence>MKRFKYSILAVSLAAVTGCTSTMQISAPSAVSSGQAVKQATKADFETLKARVVPDFVASSKAQAKKKNMTLKVLAADYLKTLSPEGAWPDINYQQVEKPGWSPRGHLDRLVILAAAYNESPDVALGNAISNALIYWLDADPQSWNWWWHDIGIPKRIGYSAVMAKEALNEELLKKVADYLPSIPNYSPTNPNSPIPKAANRTDIALAVLNRGLLTDDSDMVGKAIADIEATVGVSTGAGIQHDYSFHQHGPQLYTSGYGPVWFSAAAKWADLVNDLPWAFAPEKMDILVSYLLDGQRWSKRHGQWDYNTMSRGISRTKRTEYMPQSSGDMPEHTPMDIVAGWMPERADDAQAFKAHEFGDAGAGLNGFKHFWRSDYSVKSSDGHMFSIGMNSQRVEPAEAGNGENLKGFWLGFGSTFLMQRGNEYYNIFPVWNWALVPGVTAPEYVGKGADWGRIMQPDVSFVGGVSNERYGVSMMDLDIAINHAEGAHSTKPGFYQCGEGKGHTEAKKAWFSFADEVVALGTGIKSTNCESVNTSLNQTRLNGEVTVDGSVAAMGSRDLTDAKWVHHDGVGYVFPQSWKGTLSNQTQTGTWKALRKSSSDELVSQNVFTLSMTHGVNPDNATYQYVIAPGKTADQVDSYSKDLPVKVLKNTPEVQAVHHKGLNVTGIVFYQAGSVKLNSDLTVTVDKPSVILLDDSVSQPTISVSTPGVEFADVTLGLQSVSHGNLTHSILTPGGEADLGRSVTFDWDKGPDNREWEAALKAQQQAQLQAAQQPELTLLAVADTELQGGQYADRNFDIVSRWDLWAGQITDGDAAEAGVTKEVKSVIKFDLTQLSSAGAEKAVLKLHVRNIGGQSPQTVQVAALADSHWSEAGVTWNNLPAVKSESIPWTVSSEQKKQWVELDVTKLVNEAQSSGAISLLLSNKGSGFVAFGSDETDQIPELVVKRAL</sequence>
<evidence type="ECO:0000256" key="1">
    <source>
        <dbReference type="ARBA" id="ARBA00004613"/>
    </source>
</evidence>
<dbReference type="EMBL" id="QFWT01000001">
    <property type="protein sequence ID" value="PWI35062.1"/>
    <property type="molecule type" value="Genomic_DNA"/>
</dbReference>
<dbReference type="InterPro" id="IPR038970">
    <property type="entry name" value="Lyase_8"/>
</dbReference>
<feature type="active site" evidence="6">
    <location>
        <position position="312"/>
    </location>
</feature>
<feature type="domain" description="Polysaccharide lyase 8 N-terminal alpha-helical" evidence="10">
    <location>
        <begin position="59"/>
        <end position="322"/>
    </location>
</feature>
<evidence type="ECO:0000256" key="6">
    <source>
        <dbReference type="PIRSR" id="PIRSR638970-1"/>
    </source>
</evidence>
<dbReference type="OrthoDB" id="6636047at2"/>
<evidence type="ECO:0000256" key="7">
    <source>
        <dbReference type="SAM" id="SignalP"/>
    </source>
</evidence>
<organism evidence="12 13">
    <name type="scientific">Vibrio albus</name>
    <dbReference type="NCBI Taxonomy" id="2200953"/>
    <lineage>
        <taxon>Bacteria</taxon>
        <taxon>Pseudomonadati</taxon>
        <taxon>Pseudomonadota</taxon>
        <taxon>Gammaproteobacteria</taxon>
        <taxon>Vibrionales</taxon>
        <taxon>Vibrionaceae</taxon>
        <taxon>Vibrio</taxon>
    </lineage>
</organism>
<feature type="domain" description="Carbohydrate-binding module family 96" evidence="11">
    <location>
        <begin position="778"/>
        <end position="946"/>
    </location>
</feature>
<dbReference type="InterPro" id="IPR011071">
    <property type="entry name" value="Lyase_8-like_C"/>
</dbReference>
<dbReference type="CDD" id="cd01083">
    <property type="entry name" value="GAG_Lyase"/>
    <property type="match status" value="1"/>
</dbReference>
<dbReference type="Pfam" id="PF24517">
    <property type="entry name" value="CBM96"/>
    <property type="match status" value="1"/>
</dbReference>
<evidence type="ECO:0000256" key="2">
    <source>
        <dbReference type="ARBA" id="ARBA00006699"/>
    </source>
</evidence>
<gene>
    <name evidence="12" type="ORF">DI392_01940</name>
</gene>
<dbReference type="RefSeq" id="WP_109318214.1">
    <property type="nucleotide sequence ID" value="NZ_QFWT01000001.1"/>
</dbReference>
<evidence type="ECO:0000256" key="3">
    <source>
        <dbReference type="ARBA" id="ARBA00022525"/>
    </source>
</evidence>
<evidence type="ECO:0000256" key="4">
    <source>
        <dbReference type="ARBA" id="ARBA00022729"/>
    </source>
</evidence>
<evidence type="ECO:0000313" key="12">
    <source>
        <dbReference type="EMBL" id="PWI35062.1"/>
    </source>
</evidence>
<dbReference type="InterPro" id="IPR004103">
    <property type="entry name" value="Lyase_8_C"/>
</dbReference>
<evidence type="ECO:0000256" key="5">
    <source>
        <dbReference type="ARBA" id="ARBA00023239"/>
    </source>
</evidence>
<dbReference type="SUPFAM" id="SSF48230">
    <property type="entry name" value="Chondroitin AC/alginate lyase"/>
    <property type="match status" value="1"/>
</dbReference>
<dbReference type="AlphaFoldDB" id="A0A2U3BE77"/>
<dbReference type="Gene3D" id="1.50.10.100">
    <property type="entry name" value="Chondroitin AC/alginate lyase"/>
    <property type="match status" value="1"/>
</dbReference>
<dbReference type="Pfam" id="PF02884">
    <property type="entry name" value="Lyase_8_C"/>
    <property type="match status" value="1"/>
</dbReference>
<dbReference type="Gene3D" id="2.70.98.10">
    <property type="match status" value="1"/>
</dbReference>
<dbReference type="PROSITE" id="PS51257">
    <property type="entry name" value="PROKAR_LIPOPROTEIN"/>
    <property type="match status" value="1"/>
</dbReference>
<dbReference type="SUPFAM" id="SSF74650">
    <property type="entry name" value="Galactose mutarotase-like"/>
    <property type="match status" value="1"/>
</dbReference>
<dbReference type="InterPro" id="IPR014718">
    <property type="entry name" value="GH-type_carb-bd"/>
</dbReference>
<keyword evidence="13" id="KW-1185">Reference proteome</keyword>
<dbReference type="InterPro" id="IPR008929">
    <property type="entry name" value="Chondroitin_lyas"/>
</dbReference>
<dbReference type="GO" id="GO:0005975">
    <property type="term" value="P:carbohydrate metabolic process"/>
    <property type="evidence" value="ECO:0007669"/>
    <property type="project" value="InterPro"/>
</dbReference>
<feature type="domain" description="Polysaccharide lyase family 8 C-terminal" evidence="9">
    <location>
        <begin position="647"/>
        <end position="708"/>
    </location>
</feature>
<feature type="active site" evidence="6">
    <location>
        <position position="249"/>
    </location>
</feature>
<dbReference type="InterPro" id="IPR011013">
    <property type="entry name" value="Gal_mutarotase_sf_dom"/>
</dbReference>
<dbReference type="Pfam" id="PF08124">
    <property type="entry name" value="Lyase_8_N"/>
    <property type="match status" value="1"/>
</dbReference>
<dbReference type="Gene3D" id="2.60.220.10">
    <property type="entry name" value="Polysaccharide lyase family 8-like, C-terminal"/>
    <property type="match status" value="1"/>
</dbReference>
<dbReference type="SUPFAM" id="SSF49863">
    <property type="entry name" value="Hyaluronate lyase-like, C-terminal domain"/>
    <property type="match status" value="1"/>
</dbReference>
<accession>A0A2U3BE77</accession>
<feature type="domain" description="Polysaccharide lyase family 8 central" evidence="8">
    <location>
        <begin position="369"/>
        <end position="632"/>
    </location>
</feature>
<comment type="similarity">
    <text evidence="2">Belongs to the polysaccharide lyase 8 family.</text>
</comment>
<keyword evidence="4 7" id="KW-0732">Signal</keyword>
<evidence type="ECO:0000259" key="10">
    <source>
        <dbReference type="Pfam" id="PF08124"/>
    </source>
</evidence>
<feature type="active site" evidence="6">
    <location>
        <position position="258"/>
    </location>
</feature>
<dbReference type="InterPro" id="IPR012970">
    <property type="entry name" value="Lyase_8_alpha_N"/>
</dbReference>